<accession>A0A6H5JBM6</accession>
<feature type="non-terminal residue" evidence="2">
    <location>
        <position position="139"/>
    </location>
</feature>
<sequence>MKAQYLSLKIAVEAKAATAQLYAFALSLRRSLDRVRPHTRAVQREPATCARELRCSRGAARQLQDAYNVCIAPDIPVGPVSRAHAHMHMCTLRTYLAENTAIYSEDDPPKTAQPRERSLKLRPKRSGECAPRVQHKLAQ</sequence>
<feature type="region of interest" description="Disordered" evidence="1">
    <location>
        <begin position="103"/>
        <end position="139"/>
    </location>
</feature>
<evidence type="ECO:0000256" key="1">
    <source>
        <dbReference type="SAM" id="MobiDB-lite"/>
    </source>
</evidence>
<gene>
    <name evidence="2" type="ORF">TBRA_LOCUS16639</name>
</gene>
<organism evidence="2 3">
    <name type="scientific">Trichogramma brassicae</name>
    <dbReference type="NCBI Taxonomy" id="86971"/>
    <lineage>
        <taxon>Eukaryota</taxon>
        <taxon>Metazoa</taxon>
        <taxon>Ecdysozoa</taxon>
        <taxon>Arthropoda</taxon>
        <taxon>Hexapoda</taxon>
        <taxon>Insecta</taxon>
        <taxon>Pterygota</taxon>
        <taxon>Neoptera</taxon>
        <taxon>Endopterygota</taxon>
        <taxon>Hymenoptera</taxon>
        <taxon>Apocrita</taxon>
        <taxon>Proctotrupomorpha</taxon>
        <taxon>Chalcidoidea</taxon>
        <taxon>Trichogrammatidae</taxon>
        <taxon>Trichogramma</taxon>
    </lineage>
</organism>
<keyword evidence="3" id="KW-1185">Reference proteome</keyword>
<name>A0A6H5JBM6_9HYME</name>
<evidence type="ECO:0000313" key="3">
    <source>
        <dbReference type="Proteomes" id="UP000479190"/>
    </source>
</evidence>
<protein>
    <submittedName>
        <fullName evidence="2">Uncharacterized protein</fullName>
    </submittedName>
</protein>
<dbReference type="AlphaFoldDB" id="A0A6H5JBM6"/>
<proteinExistence type="predicted"/>
<dbReference type="EMBL" id="CADCXV010001527">
    <property type="protein sequence ID" value="CAB0045093.1"/>
    <property type="molecule type" value="Genomic_DNA"/>
</dbReference>
<reference evidence="2 3" key="1">
    <citation type="submission" date="2020-02" db="EMBL/GenBank/DDBJ databases">
        <authorList>
            <person name="Ferguson B K."/>
        </authorList>
    </citation>
    <scope>NUCLEOTIDE SEQUENCE [LARGE SCALE GENOMIC DNA]</scope>
</reference>
<dbReference type="Proteomes" id="UP000479190">
    <property type="component" value="Unassembled WGS sequence"/>
</dbReference>
<feature type="compositionally biased region" description="Basic and acidic residues" evidence="1">
    <location>
        <begin position="107"/>
        <end position="119"/>
    </location>
</feature>
<evidence type="ECO:0000313" key="2">
    <source>
        <dbReference type="EMBL" id="CAB0045093.1"/>
    </source>
</evidence>